<protein>
    <submittedName>
        <fullName evidence="1">Uncharacterized protein</fullName>
    </submittedName>
</protein>
<dbReference type="EMBL" id="JYDH01000012">
    <property type="protein sequence ID" value="KRY40467.1"/>
    <property type="molecule type" value="Genomic_DNA"/>
</dbReference>
<keyword evidence="2" id="KW-1185">Reference proteome</keyword>
<gene>
    <name evidence="1" type="ORF">T01_5529</name>
</gene>
<accession>A0A0V1BVL5</accession>
<evidence type="ECO:0000313" key="2">
    <source>
        <dbReference type="Proteomes" id="UP000054776"/>
    </source>
</evidence>
<dbReference type="InParanoid" id="A0A0V1BVL5"/>
<reference evidence="1 2" key="1">
    <citation type="submission" date="2015-01" db="EMBL/GenBank/DDBJ databases">
        <title>Evolution of Trichinella species and genotypes.</title>
        <authorList>
            <person name="Korhonen P.K."/>
            <person name="Edoardo P."/>
            <person name="Giuseppe L.R."/>
            <person name="Gasser R.B."/>
        </authorList>
    </citation>
    <scope>NUCLEOTIDE SEQUENCE [LARGE SCALE GENOMIC DNA]</scope>
    <source>
        <strain evidence="1">ISS3</strain>
    </source>
</reference>
<dbReference type="Proteomes" id="UP000054776">
    <property type="component" value="Unassembled WGS sequence"/>
</dbReference>
<proteinExistence type="predicted"/>
<sequence length="77" mass="8536">MATVHFSLIGKKKCRVWAKSVLLHFAYANTLLSEPLVLGYFENCANVIQTSLDKLNSEVPVPFNHTADDNSLSIENA</sequence>
<evidence type="ECO:0000313" key="1">
    <source>
        <dbReference type="EMBL" id="KRY40467.1"/>
    </source>
</evidence>
<name>A0A0V1BVL5_TRISP</name>
<dbReference type="OrthoDB" id="10304010at2759"/>
<organism evidence="1 2">
    <name type="scientific">Trichinella spiralis</name>
    <name type="common">Trichina worm</name>
    <dbReference type="NCBI Taxonomy" id="6334"/>
    <lineage>
        <taxon>Eukaryota</taxon>
        <taxon>Metazoa</taxon>
        <taxon>Ecdysozoa</taxon>
        <taxon>Nematoda</taxon>
        <taxon>Enoplea</taxon>
        <taxon>Dorylaimia</taxon>
        <taxon>Trichinellida</taxon>
        <taxon>Trichinellidae</taxon>
        <taxon>Trichinella</taxon>
    </lineage>
</organism>
<comment type="caution">
    <text evidence="1">The sequence shown here is derived from an EMBL/GenBank/DDBJ whole genome shotgun (WGS) entry which is preliminary data.</text>
</comment>
<dbReference type="AlphaFoldDB" id="A0A0V1BVL5"/>